<evidence type="ECO:0000313" key="2">
    <source>
        <dbReference type="EMBL" id="GGM51928.1"/>
    </source>
</evidence>
<dbReference type="AlphaFoldDB" id="A0A8J3CDZ3"/>
<comment type="caution">
    <text evidence="2">The sequence shown here is derived from an EMBL/GenBank/DDBJ whole genome shotgun (WGS) entry which is preliminary data.</text>
</comment>
<dbReference type="InterPro" id="IPR036689">
    <property type="entry name" value="ESAT-6-like_sf"/>
</dbReference>
<sequence length="400" mass="42232">MSDSNLLPPGGFWDTAASNAPGPVSSGYKTIKDGLKIGSNGDDAFSITTDVTTVVTDATSFVTSCGTTAASIATDPLGWLINQGLGFLLNAITPLKEALHYVTGDPDALKAAGDKFTAIGNELVAFGREFVEQVQQELADWEGPAAQAAKAKLARFGRGVSGTADHAGDIARLLQTASIVAKVVEEFIRGLLTELVEWLIVTWLAALAAAPVTFGGSTAAAGAATTGEVAVTTAQAGQKISKVTQLLNKIREVIAKLQRFLKESKLGQMFMDATTGKGGKALTKAQDNAVANATERAGGRLTRDAWRDTLEEGSTNYTRMLRETFGDKVKTSAGDQLKKMVGLDKTSYGNGPGEESTSYTDLNKIASKATGYAKDAKKIYDTTRPGENMSDSEIRRDLEF</sequence>
<reference evidence="2" key="2">
    <citation type="submission" date="2020-09" db="EMBL/GenBank/DDBJ databases">
        <authorList>
            <person name="Sun Q."/>
            <person name="Zhou Y."/>
        </authorList>
    </citation>
    <scope>NUCLEOTIDE SEQUENCE</scope>
    <source>
        <strain evidence="2">CGMCC 4.5737</strain>
    </source>
</reference>
<dbReference type="EMBL" id="BMMK01000009">
    <property type="protein sequence ID" value="GGM51928.1"/>
    <property type="molecule type" value="Genomic_DNA"/>
</dbReference>
<gene>
    <name evidence="2" type="ORF">GCM10012275_23580</name>
</gene>
<dbReference type="Gene3D" id="1.20.1260.20">
    <property type="entry name" value="PPE superfamily"/>
    <property type="match status" value="1"/>
</dbReference>
<dbReference type="Proteomes" id="UP000637578">
    <property type="component" value="Unassembled WGS sequence"/>
</dbReference>
<reference evidence="2" key="1">
    <citation type="journal article" date="2014" name="Int. J. Syst. Evol. Microbiol.">
        <title>Complete genome sequence of Corynebacterium casei LMG S-19264T (=DSM 44701T), isolated from a smear-ripened cheese.</title>
        <authorList>
            <consortium name="US DOE Joint Genome Institute (JGI-PGF)"/>
            <person name="Walter F."/>
            <person name="Albersmeier A."/>
            <person name="Kalinowski J."/>
            <person name="Ruckert C."/>
        </authorList>
    </citation>
    <scope>NUCLEOTIDE SEQUENCE</scope>
    <source>
        <strain evidence="2">CGMCC 4.5737</strain>
    </source>
</reference>
<name>A0A8J3CDZ3_9PSEU</name>
<evidence type="ECO:0000256" key="1">
    <source>
        <dbReference type="SAM" id="MobiDB-lite"/>
    </source>
</evidence>
<evidence type="ECO:0008006" key="4">
    <source>
        <dbReference type="Google" id="ProtNLM"/>
    </source>
</evidence>
<evidence type="ECO:0000313" key="3">
    <source>
        <dbReference type="Proteomes" id="UP000637578"/>
    </source>
</evidence>
<organism evidence="2 3">
    <name type="scientific">Longimycelium tulufanense</name>
    <dbReference type="NCBI Taxonomy" id="907463"/>
    <lineage>
        <taxon>Bacteria</taxon>
        <taxon>Bacillati</taxon>
        <taxon>Actinomycetota</taxon>
        <taxon>Actinomycetes</taxon>
        <taxon>Pseudonocardiales</taxon>
        <taxon>Pseudonocardiaceae</taxon>
        <taxon>Longimycelium</taxon>
    </lineage>
</organism>
<dbReference type="InterPro" id="IPR038332">
    <property type="entry name" value="PPE_sf"/>
</dbReference>
<accession>A0A8J3CDZ3</accession>
<protein>
    <recommendedName>
        <fullName evidence="4">WXG100 family type VII secretion target</fullName>
    </recommendedName>
</protein>
<dbReference type="RefSeq" id="WP_189056894.1">
    <property type="nucleotide sequence ID" value="NZ_BMMK01000009.1"/>
</dbReference>
<dbReference type="SUPFAM" id="SSF140453">
    <property type="entry name" value="EsxAB dimer-like"/>
    <property type="match status" value="1"/>
</dbReference>
<proteinExistence type="predicted"/>
<keyword evidence="3" id="KW-1185">Reference proteome</keyword>
<feature type="region of interest" description="Disordered" evidence="1">
    <location>
        <begin position="378"/>
        <end position="400"/>
    </location>
</feature>